<gene>
    <name evidence="2" type="ORF">A2982_04140</name>
</gene>
<sequence>MDRQQSSDSLISYLAAVAPALLQLLAVLSVGLVNILKLDQFVLIPNFINLANFLVILLSISIISLSSFWDYNKFNLLKEGENIFSQTKKFWRLLRICCLISVMGGVFFVGIVINKPNITASLEIWAFLQWFSYITFMTSISFVIYAFALLKIQEKKNRNLVENYIPRLIDSLRRYGHVKDPDIVILKVDRVNCQATVKLGRSSKYLVTTDFTGEMTSIEVSK</sequence>
<dbReference type="Proteomes" id="UP000178771">
    <property type="component" value="Unassembled WGS sequence"/>
</dbReference>
<accession>A0A1F4V250</accession>
<feature type="transmembrane region" description="Helical" evidence="1">
    <location>
        <begin position="125"/>
        <end position="150"/>
    </location>
</feature>
<dbReference type="STRING" id="1802624.A2982_04140"/>
<evidence type="ECO:0000256" key="1">
    <source>
        <dbReference type="SAM" id="Phobius"/>
    </source>
</evidence>
<name>A0A1F4V250_UNCKA</name>
<protein>
    <submittedName>
        <fullName evidence="2">Uncharacterized protein</fullName>
    </submittedName>
</protein>
<keyword evidence="1" id="KW-0812">Transmembrane</keyword>
<evidence type="ECO:0000313" key="3">
    <source>
        <dbReference type="Proteomes" id="UP000178771"/>
    </source>
</evidence>
<dbReference type="EMBL" id="MEVH01000027">
    <property type="protein sequence ID" value="OGC51258.1"/>
    <property type="molecule type" value="Genomic_DNA"/>
</dbReference>
<feature type="transmembrane region" description="Helical" evidence="1">
    <location>
        <begin position="12"/>
        <end position="35"/>
    </location>
</feature>
<dbReference type="AlphaFoldDB" id="A0A1F4V250"/>
<proteinExistence type="predicted"/>
<feature type="transmembrane region" description="Helical" evidence="1">
    <location>
        <begin position="90"/>
        <end position="113"/>
    </location>
</feature>
<comment type="caution">
    <text evidence="2">The sequence shown here is derived from an EMBL/GenBank/DDBJ whole genome shotgun (WGS) entry which is preliminary data.</text>
</comment>
<keyword evidence="1" id="KW-0472">Membrane</keyword>
<evidence type="ECO:0000313" key="2">
    <source>
        <dbReference type="EMBL" id="OGC51258.1"/>
    </source>
</evidence>
<reference evidence="2 3" key="1">
    <citation type="journal article" date="2016" name="Nat. Commun.">
        <title>Thousands of microbial genomes shed light on interconnected biogeochemical processes in an aquifer system.</title>
        <authorList>
            <person name="Anantharaman K."/>
            <person name="Brown C.T."/>
            <person name="Hug L.A."/>
            <person name="Sharon I."/>
            <person name="Castelle C.J."/>
            <person name="Probst A.J."/>
            <person name="Thomas B.C."/>
            <person name="Singh A."/>
            <person name="Wilkins M.J."/>
            <person name="Karaoz U."/>
            <person name="Brodie E.L."/>
            <person name="Williams K.H."/>
            <person name="Hubbard S.S."/>
            <person name="Banfield J.F."/>
        </authorList>
    </citation>
    <scope>NUCLEOTIDE SEQUENCE [LARGE SCALE GENOMIC DNA]</scope>
</reference>
<keyword evidence="1" id="KW-1133">Transmembrane helix</keyword>
<organism evidence="2 3">
    <name type="scientific">candidate division WWE3 bacterium RIFCSPLOWO2_01_FULL_39_13</name>
    <dbReference type="NCBI Taxonomy" id="1802624"/>
    <lineage>
        <taxon>Bacteria</taxon>
        <taxon>Katanobacteria</taxon>
    </lineage>
</organism>
<feature type="transmembrane region" description="Helical" evidence="1">
    <location>
        <begin position="47"/>
        <end position="69"/>
    </location>
</feature>